<dbReference type="PANTHER" id="PTHR12049">
    <property type="entry name" value="PROTEIN ARGININE METHYLTRANSFERASE NDUFAF7, MITOCHONDRIAL"/>
    <property type="match status" value="1"/>
</dbReference>
<proteinExistence type="inferred from homology"/>
<evidence type="ECO:0000256" key="6">
    <source>
        <dbReference type="ARBA" id="ARBA00048612"/>
    </source>
</evidence>
<evidence type="ECO:0000256" key="4">
    <source>
        <dbReference type="ARBA" id="ARBA00022679"/>
    </source>
</evidence>
<evidence type="ECO:0000256" key="7">
    <source>
        <dbReference type="RuleBase" id="RU364114"/>
    </source>
</evidence>
<comment type="subcellular location">
    <subcellularLocation>
        <location evidence="1 7">Mitochondrion</location>
    </subcellularLocation>
</comment>
<evidence type="ECO:0000256" key="5">
    <source>
        <dbReference type="ARBA" id="ARBA00023128"/>
    </source>
</evidence>
<dbReference type="GO" id="GO:0005739">
    <property type="term" value="C:mitochondrion"/>
    <property type="evidence" value="ECO:0007669"/>
    <property type="project" value="UniProtKB-SubCell"/>
</dbReference>
<keyword evidence="9" id="KW-1185">Reference proteome</keyword>
<dbReference type="OrthoDB" id="5595109at2759"/>
<comment type="similarity">
    <text evidence="2 7">Belongs to the NDUFAF7 family.</text>
</comment>
<dbReference type="AlphaFoldDB" id="A0A1B2JBQ0"/>
<dbReference type="Gene3D" id="3.40.50.12710">
    <property type="match status" value="1"/>
</dbReference>
<dbReference type="EMBL" id="CP014585">
    <property type="protein sequence ID" value="ANZ75285.1"/>
    <property type="molecule type" value="Genomic_DNA"/>
</dbReference>
<dbReference type="GO" id="GO:0032259">
    <property type="term" value="P:methylation"/>
    <property type="evidence" value="ECO:0007669"/>
    <property type="project" value="UniProtKB-KW"/>
</dbReference>
<evidence type="ECO:0000256" key="3">
    <source>
        <dbReference type="ARBA" id="ARBA00022603"/>
    </source>
</evidence>
<keyword evidence="4 7" id="KW-0808">Transferase</keyword>
<name>A0A1B2JBQ0_PICPA</name>
<organism evidence="8 9">
    <name type="scientific">Komagataella pastoris</name>
    <name type="common">Yeast</name>
    <name type="synonym">Pichia pastoris</name>
    <dbReference type="NCBI Taxonomy" id="4922"/>
    <lineage>
        <taxon>Eukaryota</taxon>
        <taxon>Fungi</taxon>
        <taxon>Dikarya</taxon>
        <taxon>Ascomycota</taxon>
        <taxon>Saccharomycotina</taxon>
        <taxon>Pichiomycetes</taxon>
        <taxon>Pichiales</taxon>
        <taxon>Pichiaceae</taxon>
        <taxon>Komagataella</taxon>
    </lineage>
</organism>
<dbReference type="InterPro" id="IPR029063">
    <property type="entry name" value="SAM-dependent_MTases_sf"/>
</dbReference>
<accession>A0A1B2JBQ0</accession>
<evidence type="ECO:0000256" key="1">
    <source>
        <dbReference type="ARBA" id="ARBA00004173"/>
    </source>
</evidence>
<dbReference type="GO" id="GO:0032981">
    <property type="term" value="P:mitochondrial respiratory chain complex I assembly"/>
    <property type="evidence" value="ECO:0007669"/>
    <property type="project" value="TreeGrafter"/>
</dbReference>
<dbReference type="InterPro" id="IPR003788">
    <property type="entry name" value="NDUFAF7"/>
</dbReference>
<evidence type="ECO:0000313" key="9">
    <source>
        <dbReference type="Proteomes" id="UP000094565"/>
    </source>
</evidence>
<comment type="catalytic activity">
    <reaction evidence="6 7">
        <text>L-arginyl-[protein] + 2 S-adenosyl-L-methionine = N(omega),N(omega)'-dimethyl-L-arginyl-[protein] + 2 S-adenosyl-L-homocysteine + 2 H(+)</text>
        <dbReference type="Rhea" id="RHEA:48108"/>
        <dbReference type="Rhea" id="RHEA-COMP:10532"/>
        <dbReference type="Rhea" id="RHEA-COMP:11992"/>
        <dbReference type="ChEBI" id="CHEBI:15378"/>
        <dbReference type="ChEBI" id="CHEBI:29965"/>
        <dbReference type="ChEBI" id="CHEBI:57856"/>
        <dbReference type="ChEBI" id="CHEBI:59789"/>
        <dbReference type="ChEBI" id="CHEBI:88221"/>
        <dbReference type="EC" id="2.1.1.320"/>
    </reaction>
</comment>
<gene>
    <name evidence="8" type="ORF">ATY40_BA7502117</name>
</gene>
<reference evidence="8 9" key="1">
    <citation type="submission" date="2016-02" db="EMBL/GenBank/DDBJ databases">
        <title>Comparative genomic and transcriptomic foundation for Pichia pastoris.</title>
        <authorList>
            <person name="Love K.R."/>
            <person name="Shah K.A."/>
            <person name="Whittaker C.A."/>
            <person name="Wu J."/>
            <person name="Bartlett M.C."/>
            <person name="Ma D."/>
            <person name="Leeson R.L."/>
            <person name="Priest M."/>
            <person name="Young S.K."/>
            <person name="Love J.C."/>
        </authorList>
    </citation>
    <scope>NUCLEOTIDE SEQUENCE [LARGE SCALE GENOMIC DNA]</scope>
    <source>
        <strain evidence="8 9">ATCC 28485</strain>
    </source>
</reference>
<dbReference type="PANTHER" id="PTHR12049:SF7">
    <property type="entry name" value="PROTEIN ARGININE METHYLTRANSFERASE NDUFAF7, MITOCHONDRIAL"/>
    <property type="match status" value="1"/>
</dbReference>
<dbReference type="GO" id="GO:0035243">
    <property type="term" value="F:protein-arginine omega-N symmetric methyltransferase activity"/>
    <property type="evidence" value="ECO:0007669"/>
    <property type="project" value="UniProtKB-EC"/>
</dbReference>
<dbReference type="EC" id="2.1.1.320" evidence="7"/>
<evidence type="ECO:0000256" key="2">
    <source>
        <dbReference type="ARBA" id="ARBA00005891"/>
    </source>
</evidence>
<protein>
    <recommendedName>
        <fullName evidence="7">Protein arginine methyltransferase NDUFAF7</fullName>
        <ecNumber evidence="7">2.1.1.320</ecNumber>
    </recommendedName>
</protein>
<dbReference type="FunFam" id="3.40.50.12710:FF:000008">
    <property type="entry name" value="Protein arginine methyltransferase NDUFAF7"/>
    <property type="match status" value="1"/>
</dbReference>
<dbReference type="SUPFAM" id="SSF53335">
    <property type="entry name" value="S-adenosyl-L-methionine-dependent methyltransferases"/>
    <property type="match status" value="1"/>
</dbReference>
<dbReference type="Proteomes" id="UP000094565">
    <property type="component" value="Chromosome 2"/>
</dbReference>
<comment type="function">
    <text evidence="7">Arginine methyltransferase involved in the assembly or stability of mitochondrial NADH:ubiquinone oxidoreductase complex (complex I).</text>
</comment>
<evidence type="ECO:0000313" key="8">
    <source>
        <dbReference type="EMBL" id="ANZ75285.1"/>
    </source>
</evidence>
<keyword evidence="3 7" id="KW-0489">Methyltransferase</keyword>
<keyword evidence="5 7" id="KW-0496">Mitochondrion</keyword>
<dbReference type="InterPro" id="IPR038375">
    <property type="entry name" value="NDUFAF7_sf"/>
</dbReference>
<sequence length="457" mass="51270">MLVRSRITIPKLGRWRSFSSFPRCLNKIDSSKTKTYTNLSQILEFAIKTTGPIPVSSYMKQCLVHPEFGYYTTRDPLSPISETSDFITSPEISQTFGEMIGIYHFTMWLLQGKPKEVRFVEFGPGKGTLIFDCIRTFERLSKGTVSYEVVLVEASPVLREEQRKKLCGDTSLNVLEDGTWDAKTLTGKRCHWVETELDIKKTGTNYIIAHEFFDALPVQQYEKTKDGWREYMVDFSEKNVIRAKTDPLALPNRTTITSKELENPALRFNFHSVLSPHETPGSYIPKNNPRYEALPVGSRIEICPEAYTYSKHIAALINSGSGAGGCLIVDYGPADTVPINTIRGIKNHKIVSPFDDPGNVDLSADVDFGQLKQIFENQSCQVHGPVEQGDWLHEMGLGFRTDQLVHIAKSENDKQKIIKAYKRLVGKSHGDMGSIYKFLAVLPSGSQIQPVGFGGSL</sequence>
<dbReference type="Pfam" id="PF02636">
    <property type="entry name" value="Methyltransf_28"/>
    <property type="match status" value="1"/>
</dbReference>